<name>A0A0K8NTV5_PISS1</name>
<dbReference type="InterPro" id="IPR050833">
    <property type="entry name" value="Poly_Biosynth_Transport"/>
</dbReference>
<dbReference type="AlphaFoldDB" id="A0A0K8NTV5"/>
<dbReference type="GO" id="GO:0005886">
    <property type="term" value="C:plasma membrane"/>
    <property type="evidence" value="ECO:0007669"/>
    <property type="project" value="UniProtKB-SubCell"/>
</dbReference>
<evidence type="ECO:0000256" key="5">
    <source>
        <dbReference type="ARBA" id="ARBA00023136"/>
    </source>
</evidence>
<feature type="transmembrane region" description="Helical" evidence="6">
    <location>
        <begin position="12"/>
        <end position="32"/>
    </location>
</feature>
<keyword evidence="4 6" id="KW-1133">Transmembrane helix</keyword>
<evidence type="ECO:0000256" key="4">
    <source>
        <dbReference type="ARBA" id="ARBA00022989"/>
    </source>
</evidence>
<organism evidence="7 8">
    <name type="scientific">Piscinibacter sakaiensis</name>
    <name type="common">Ideonella sakaiensis</name>
    <dbReference type="NCBI Taxonomy" id="1547922"/>
    <lineage>
        <taxon>Bacteria</taxon>
        <taxon>Pseudomonadati</taxon>
        <taxon>Pseudomonadota</taxon>
        <taxon>Betaproteobacteria</taxon>
        <taxon>Burkholderiales</taxon>
        <taxon>Sphaerotilaceae</taxon>
        <taxon>Piscinibacter</taxon>
    </lineage>
</organism>
<accession>A0A0K8NTV5</accession>
<feature type="transmembrane region" description="Helical" evidence="6">
    <location>
        <begin position="121"/>
        <end position="140"/>
    </location>
</feature>
<comment type="subcellular location">
    <subcellularLocation>
        <location evidence="1">Cell membrane</location>
        <topology evidence="1">Multi-pass membrane protein</topology>
    </subcellularLocation>
</comment>
<feature type="transmembrane region" description="Helical" evidence="6">
    <location>
        <begin position="304"/>
        <end position="326"/>
    </location>
</feature>
<dbReference type="PANTHER" id="PTHR30250:SF11">
    <property type="entry name" value="O-ANTIGEN TRANSPORTER-RELATED"/>
    <property type="match status" value="1"/>
</dbReference>
<dbReference type="Pfam" id="PF01943">
    <property type="entry name" value="Polysacc_synt"/>
    <property type="match status" value="1"/>
</dbReference>
<dbReference type="STRING" id="1547922.ISF6_1106"/>
<evidence type="ECO:0000313" key="7">
    <source>
        <dbReference type="EMBL" id="GAP33851.1"/>
    </source>
</evidence>
<evidence type="ECO:0000256" key="2">
    <source>
        <dbReference type="ARBA" id="ARBA00022475"/>
    </source>
</evidence>
<reference evidence="8" key="1">
    <citation type="submission" date="2015-07" db="EMBL/GenBank/DDBJ databases">
        <title>Discovery of a poly(ethylene terephthalate assimilation.</title>
        <authorList>
            <person name="Yoshida S."/>
            <person name="Hiraga K."/>
            <person name="Takehana T."/>
            <person name="Taniguchi I."/>
            <person name="Yamaji H."/>
            <person name="Maeda Y."/>
            <person name="Toyohara K."/>
            <person name="Miyamoto K."/>
            <person name="Kimura Y."/>
            <person name="Oda K."/>
        </authorList>
    </citation>
    <scope>NUCLEOTIDE SEQUENCE [LARGE SCALE GENOMIC DNA]</scope>
    <source>
        <strain evidence="8">NBRC 110686 / TISTR 2288 / 201-F6</strain>
    </source>
</reference>
<keyword evidence="2" id="KW-1003">Cell membrane</keyword>
<feature type="transmembrane region" description="Helical" evidence="6">
    <location>
        <begin position="338"/>
        <end position="359"/>
    </location>
</feature>
<dbReference type="PANTHER" id="PTHR30250">
    <property type="entry name" value="PST FAMILY PREDICTED COLANIC ACID TRANSPORTER"/>
    <property type="match status" value="1"/>
</dbReference>
<feature type="transmembrane region" description="Helical" evidence="6">
    <location>
        <begin position="44"/>
        <end position="66"/>
    </location>
</feature>
<dbReference type="EMBL" id="BBYR01000002">
    <property type="protein sequence ID" value="GAP33851.1"/>
    <property type="molecule type" value="Genomic_DNA"/>
</dbReference>
<keyword evidence="5 6" id="KW-0472">Membrane</keyword>
<reference evidence="7 8" key="2">
    <citation type="journal article" date="2016" name="Science">
        <title>A bacterium that degrades and assimilates poly(ethylene terephthalate).</title>
        <authorList>
            <person name="Yoshida S."/>
            <person name="Hiraga K."/>
            <person name="Takehana T."/>
            <person name="Taniguchi I."/>
            <person name="Yamaji H."/>
            <person name="Maeda Y."/>
            <person name="Toyohara K."/>
            <person name="Miyamoto K."/>
            <person name="Kimura Y."/>
            <person name="Oda K."/>
        </authorList>
    </citation>
    <scope>NUCLEOTIDE SEQUENCE [LARGE SCALE GENOMIC DNA]</scope>
    <source>
        <strain evidence="8">NBRC 110686 / TISTR 2288 / 201-F6</strain>
    </source>
</reference>
<comment type="caution">
    <text evidence="7">The sequence shown here is derived from an EMBL/GenBank/DDBJ whole genome shotgun (WGS) entry which is preliminary data.</text>
</comment>
<dbReference type="OrthoDB" id="9152490at2"/>
<protein>
    <recommendedName>
        <fullName evidence="9">O-antigen flippase Wzx</fullName>
    </recommendedName>
</protein>
<evidence type="ECO:0000256" key="3">
    <source>
        <dbReference type="ARBA" id="ARBA00022692"/>
    </source>
</evidence>
<keyword evidence="3 6" id="KW-0812">Transmembrane</keyword>
<evidence type="ECO:0000313" key="8">
    <source>
        <dbReference type="Proteomes" id="UP000037660"/>
    </source>
</evidence>
<feature type="transmembrane region" description="Helical" evidence="6">
    <location>
        <begin position="160"/>
        <end position="188"/>
    </location>
</feature>
<sequence length="429" mass="44942">MSRPATLLRSLPPVYAAAAVRVAFPLLVLPVVAQRLGLAEFGRLGLCLVWANLLALVVEGGFLAAATRHAVVADAARRLQLARRVFSARCVLCLPVALAALGVGAWVIPGEALASADRWETALLLAVLACVLGWPATWYLQATSQLHRWARVELAVAATALALNLWLAHSVAAFLALQCLSAGALAALGWRRTWHELRAATDVAEADGPAGVRGLWARAEVAAGLRLGGPMLPVAVIGSAYSLALPAVAAHQLGRVELGTYYLADRIVRALVAAGDPLVQLVYPRIVARFPHGPRVALAYALRWCGLGLLAGLALMAAGWLAWPWAAPLLRAAEPARLAPVAATLGLLLPLVLGWRFAAYWMLGSGRYDSAYRACIVVGGLVGLGGAWWLGDSATALAAIAVAAETAVMLAAVGGMLWTEARRRRAAAG</sequence>
<proteinExistence type="predicted"/>
<evidence type="ECO:0000256" key="6">
    <source>
        <dbReference type="SAM" id="Phobius"/>
    </source>
</evidence>
<evidence type="ECO:0000256" key="1">
    <source>
        <dbReference type="ARBA" id="ARBA00004651"/>
    </source>
</evidence>
<feature type="transmembrane region" description="Helical" evidence="6">
    <location>
        <begin position="86"/>
        <end position="109"/>
    </location>
</feature>
<keyword evidence="8" id="KW-1185">Reference proteome</keyword>
<evidence type="ECO:0008006" key="9">
    <source>
        <dbReference type="Google" id="ProtNLM"/>
    </source>
</evidence>
<feature type="transmembrane region" description="Helical" evidence="6">
    <location>
        <begin position="371"/>
        <end position="390"/>
    </location>
</feature>
<gene>
    <name evidence="7" type="ORF">ISF6_1106</name>
</gene>
<dbReference type="Proteomes" id="UP000037660">
    <property type="component" value="Unassembled WGS sequence"/>
</dbReference>
<feature type="transmembrane region" description="Helical" evidence="6">
    <location>
        <begin position="396"/>
        <end position="418"/>
    </location>
</feature>
<dbReference type="InterPro" id="IPR002797">
    <property type="entry name" value="Polysacc_synth"/>
</dbReference>